<name>A0AAJ2BX68_ACIDE</name>
<evidence type="ECO:0000313" key="14">
    <source>
        <dbReference type="Proteomes" id="UP001249076"/>
    </source>
</evidence>
<dbReference type="Gene3D" id="3.40.50.2300">
    <property type="match status" value="1"/>
</dbReference>
<dbReference type="PANTHER" id="PTHR48111">
    <property type="entry name" value="REGULATOR OF RPOS"/>
    <property type="match status" value="1"/>
</dbReference>
<evidence type="ECO:0000313" key="13">
    <source>
        <dbReference type="EMBL" id="MDR6838054.1"/>
    </source>
</evidence>
<dbReference type="GO" id="GO:0032993">
    <property type="term" value="C:protein-DNA complex"/>
    <property type="evidence" value="ECO:0007669"/>
    <property type="project" value="TreeGrafter"/>
</dbReference>
<dbReference type="FunFam" id="3.40.50.2300:FF:000021">
    <property type="entry name" value="Two-component system response regulator KdpE"/>
    <property type="match status" value="1"/>
</dbReference>
<dbReference type="GO" id="GO:0000987">
    <property type="term" value="F:cis-regulatory region sequence-specific DNA binding"/>
    <property type="evidence" value="ECO:0007669"/>
    <property type="project" value="UniProtKB-ARBA"/>
</dbReference>
<proteinExistence type="predicted"/>
<evidence type="ECO:0000256" key="1">
    <source>
        <dbReference type="ARBA" id="ARBA00004496"/>
    </source>
</evidence>
<dbReference type="GO" id="GO:0045893">
    <property type="term" value="P:positive regulation of DNA-templated transcription"/>
    <property type="evidence" value="ECO:0007669"/>
    <property type="project" value="UniProtKB-ARBA"/>
</dbReference>
<evidence type="ECO:0000256" key="5">
    <source>
        <dbReference type="ARBA" id="ARBA00023015"/>
    </source>
</evidence>
<reference evidence="12 14" key="1">
    <citation type="submission" date="2023-07" db="EMBL/GenBank/DDBJ databases">
        <title>Sorghum-associated microbial communities from plants grown in Nebraska, USA.</title>
        <authorList>
            <person name="Schachtman D."/>
        </authorList>
    </citation>
    <scope>NUCLEOTIDE SEQUENCE</scope>
    <source>
        <strain evidence="13 14">BE105</strain>
        <strain evidence="12">BE69</strain>
    </source>
</reference>
<keyword evidence="2" id="KW-0963">Cytoplasm</keyword>
<dbReference type="InterPro" id="IPR036388">
    <property type="entry name" value="WH-like_DNA-bd_sf"/>
</dbReference>
<sequence>MTDLPTHILIVEDEADIRRFVRLTLESEGHTVHEAATLQRGLIEAGSRRPDLVVLDLGLPDGDGVDLIRDLRTWSAMPIIVLSARSAEASKIAALDVGADDYLVKPFGSGELMARVRAQLRRSQRASGAEATPLIQFGAITVDLARRTVERRTGSDGSEALHLTPIEYKLLTYLASQPDRVITHAQLLKAVWGPGHAEDTHYVRVHMANLRKKVEDNASMPRHLRTEAGIGYRFVP</sequence>
<dbReference type="Pfam" id="PF00072">
    <property type="entry name" value="Response_reg"/>
    <property type="match status" value="1"/>
</dbReference>
<feature type="DNA-binding region" description="OmpR/PhoB-type" evidence="9">
    <location>
        <begin position="132"/>
        <end position="236"/>
    </location>
</feature>
<evidence type="ECO:0000256" key="4">
    <source>
        <dbReference type="ARBA" id="ARBA00023012"/>
    </source>
</evidence>
<keyword evidence="5" id="KW-0805">Transcription regulation</keyword>
<evidence type="ECO:0000256" key="9">
    <source>
        <dbReference type="PROSITE-ProRule" id="PRU01091"/>
    </source>
</evidence>
<organism evidence="12 15">
    <name type="scientific">Acidovorax delafieldii</name>
    <name type="common">Pseudomonas delafieldii</name>
    <dbReference type="NCBI Taxonomy" id="47920"/>
    <lineage>
        <taxon>Bacteria</taxon>
        <taxon>Pseudomonadati</taxon>
        <taxon>Pseudomonadota</taxon>
        <taxon>Betaproteobacteria</taxon>
        <taxon>Burkholderiales</taxon>
        <taxon>Comamonadaceae</taxon>
        <taxon>Acidovorax</taxon>
    </lineage>
</organism>
<dbReference type="Gene3D" id="1.10.10.10">
    <property type="entry name" value="Winged helix-like DNA-binding domain superfamily/Winged helix DNA-binding domain"/>
    <property type="match status" value="1"/>
</dbReference>
<dbReference type="CDD" id="cd17620">
    <property type="entry name" value="REC_OmpR_KdpE-like"/>
    <property type="match status" value="1"/>
</dbReference>
<comment type="subcellular location">
    <subcellularLocation>
        <location evidence="1">Cytoplasm</location>
    </subcellularLocation>
</comment>
<dbReference type="Proteomes" id="UP001249076">
    <property type="component" value="Unassembled WGS sequence"/>
</dbReference>
<feature type="domain" description="OmpR/PhoB-type" evidence="11">
    <location>
        <begin position="132"/>
        <end position="236"/>
    </location>
</feature>
<evidence type="ECO:0000256" key="7">
    <source>
        <dbReference type="ARBA" id="ARBA00023163"/>
    </source>
</evidence>
<dbReference type="PANTHER" id="PTHR48111:SF50">
    <property type="entry name" value="KDP OPERON TRANSCRIPTIONAL REGULATORY PROTEIN KDPE"/>
    <property type="match status" value="1"/>
</dbReference>
<dbReference type="Gene3D" id="6.10.250.690">
    <property type="match status" value="1"/>
</dbReference>
<accession>A0AAJ2BX68</accession>
<gene>
    <name evidence="12" type="ORF">J2W88_002504</name>
    <name evidence="13" type="ORF">J2W93_002895</name>
</gene>
<feature type="domain" description="Response regulatory" evidence="10">
    <location>
        <begin position="7"/>
        <end position="120"/>
    </location>
</feature>
<dbReference type="InterPro" id="IPR001867">
    <property type="entry name" value="OmpR/PhoB-type_DNA-bd"/>
</dbReference>
<dbReference type="SMART" id="SM00862">
    <property type="entry name" value="Trans_reg_C"/>
    <property type="match status" value="1"/>
</dbReference>
<keyword evidence="3 8" id="KW-0597">Phosphoprotein</keyword>
<evidence type="ECO:0000256" key="3">
    <source>
        <dbReference type="ARBA" id="ARBA00022553"/>
    </source>
</evidence>
<dbReference type="PROSITE" id="PS50110">
    <property type="entry name" value="RESPONSE_REGULATORY"/>
    <property type="match status" value="1"/>
</dbReference>
<dbReference type="EMBL" id="JAVDTS010000004">
    <property type="protein sequence ID" value="MDR6838054.1"/>
    <property type="molecule type" value="Genomic_DNA"/>
</dbReference>
<dbReference type="GO" id="GO:0000156">
    <property type="term" value="F:phosphorelay response regulator activity"/>
    <property type="evidence" value="ECO:0007669"/>
    <property type="project" value="TreeGrafter"/>
</dbReference>
<dbReference type="Pfam" id="PF00486">
    <property type="entry name" value="Trans_reg_C"/>
    <property type="match status" value="1"/>
</dbReference>
<evidence type="ECO:0000313" key="12">
    <source>
        <dbReference type="EMBL" id="MDR6767229.1"/>
    </source>
</evidence>
<dbReference type="PROSITE" id="PS51755">
    <property type="entry name" value="OMPR_PHOB"/>
    <property type="match status" value="1"/>
</dbReference>
<evidence type="ECO:0000313" key="15">
    <source>
        <dbReference type="Proteomes" id="UP001253458"/>
    </source>
</evidence>
<evidence type="ECO:0000259" key="10">
    <source>
        <dbReference type="PROSITE" id="PS50110"/>
    </source>
</evidence>
<dbReference type="Proteomes" id="UP001253458">
    <property type="component" value="Unassembled WGS sequence"/>
</dbReference>
<evidence type="ECO:0000256" key="6">
    <source>
        <dbReference type="ARBA" id="ARBA00023125"/>
    </source>
</evidence>
<keyword evidence="4" id="KW-0902">Two-component regulatory system</keyword>
<evidence type="ECO:0000259" key="11">
    <source>
        <dbReference type="PROSITE" id="PS51755"/>
    </source>
</evidence>
<dbReference type="SMART" id="SM00448">
    <property type="entry name" value="REC"/>
    <property type="match status" value="1"/>
</dbReference>
<dbReference type="InterPro" id="IPR016032">
    <property type="entry name" value="Sig_transdc_resp-reg_C-effctor"/>
</dbReference>
<keyword evidence="6 9" id="KW-0238">DNA-binding</keyword>
<dbReference type="AlphaFoldDB" id="A0AAJ2BX68"/>
<comment type="caution">
    <text evidence="12">The sequence shown here is derived from an EMBL/GenBank/DDBJ whole genome shotgun (WGS) entry which is preliminary data.</text>
</comment>
<dbReference type="InterPro" id="IPR001789">
    <property type="entry name" value="Sig_transdc_resp-reg_receiver"/>
</dbReference>
<evidence type="ECO:0000256" key="2">
    <source>
        <dbReference type="ARBA" id="ARBA00022490"/>
    </source>
</evidence>
<feature type="modified residue" description="4-aspartylphosphate" evidence="8">
    <location>
        <position position="56"/>
    </location>
</feature>
<keyword evidence="14" id="KW-1185">Reference proteome</keyword>
<dbReference type="SUPFAM" id="SSF52172">
    <property type="entry name" value="CheY-like"/>
    <property type="match status" value="1"/>
</dbReference>
<dbReference type="GO" id="GO:0005829">
    <property type="term" value="C:cytosol"/>
    <property type="evidence" value="ECO:0007669"/>
    <property type="project" value="TreeGrafter"/>
</dbReference>
<dbReference type="CDD" id="cd00383">
    <property type="entry name" value="trans_reg_C"/>
    <property type="match status" value="1"/>
</dbReference>
<dbReference type="EMBL" id="JAVDTL010000003">
    <property type="protein sequence ID" value="MDR6767229.1"/>
    <property type="molecule type" value="Genomic_DNA"/>
</dbReference>
<keyword evidence="7" id="KW-0804">Transcription</keyword>
<dbReference type="InterPro" id="IPR011006">
    <property type="entry name" value="CheY-like_superfamily"/>
</dbReference>
<dbReference type="RefSeq" id="WP_209819760.1">
    <property type="nucleotide sequence ID" value="NZ_JAVDTL010000003.1"/>
</dbReference>
<dbReference type="GO" id="GO:0042802">
    <property type="term" value="F:identical protein binding"/>
    <property type="evidence" value="ECO:0007669"/>
    <property type="project" value="UniProtKB-ARBA"/>
</dbReference>
<evidence type="ECO:0000256" key="8">
    <source>
        <dbReference type="PROSITE-ProRule" id="PRU00169"/>
    </source>
</evidence>
<dbReference type="SUPFAM" id="SSF46894">
    <property type="entry name" value="C-terminal effector domain of the bipartite response regulators"/>
    <property type="match status" value="1"/>
</dbReference>
<dbReference type="InterPro" id="IPR039420">
    <property type="entry name" value="WalR-like"/>
</dbReference>
<protein>
    <submittedName>
        <fullName evidence="12">Two-component system KDP operon response regulator KdpE</fullName>
    </submittedName>
</protein>